<sequence length="127" mass="13861">MSVEDIDSQLNSVLEDPGPPPHLPPDVTFAGGVPSNYDSTNLVMPGSPRRGNRENSPLLGRYDSDFGHIENNFPEDPEYTGVVRQAELAIEHAVYPLRISQGSSGSYFVKDPDTALFKVIAHLLQAL</sequence>
<comment type="subcellular location">
    <subcellularLocation>
        <location evidence="5">Membrane</location>
        <topology evidence="5">Peripheral membrane protein</topology>
    </subcellularLocation>
</comment>
<gene>
    <name evidence="7" type="ORF">CAPTEDRAFT_193972</name>
</gene>
<keyword evidence="9" id="KW-1185">Reference proteome</keyword>
<comment type="similarity">
    <text evidence="5">Belongs to the PI3/PI4-kinase family. Type II PI4K subfamily.</text>
</comment>
<evidence type="ECO:0000256" key="4">
    <source>
        <dbReference type="ARBA" id="ARBA00022840"/>
    </source>
</evidence>
<reference evidence="7 9" key="2">
    <citation type="journal article" date="2013" name="Nature">
        <title>Insights into bilaterian evolution from three spiralian genomes.</title>
        <authorList>
            <person name="Simakov O."/>
            <person name="Marletaz F."/>
            <person name="Cho S.J."/>
            <person name="Edsinger-Gonzales E."/>
            <person name="Havlak P."/>
            <person name="Hellsten U."/>
            <person name="Kuo D.H."/>
            <person name="Larsson T."/>
            <person name="Lv J."/>
            <person name="Arendt D."/>
            <person name="Savage R."/>
            <person name="Osoegawa K."/>
            <person name="de Jong P."/>
            <person name="Grimwood J."/>
            <person name="Chapman J.A."/>
            <person name="Shapiro H."/>
            <person name="Aerts A."/>
            <person name="Otillar R.P."/>
            <person name="Terry A.Y."/>
            <person name="Boore J.L."/>
            <person name="Grigoriev I.V."/>
            <person name="Lindberg D.R."/>
            <person name="Seaver E.C."/>
            <person name="Weisblat D.A."/>
            <person name="Putnam N.H."/>
            <person name="Rokhsar D.S."/>
        </authorList>
    </citation>
    <scope>NUCLEOTIDE SEQUENCE</scope>
    <source>
        <strain evidence="7 9">I ESC-2004</strain>
    </source>
</reference>
<organism evidence="7">
    <name type="scientific">Capitella teleta</name>
    <name type="common">Polychaete worm</name>
    <dbReference type="NCBI Taxonomy" id="283909"/>
    <lineage>
        <taxon>Eukaryota</taxon>
        <taxon>Metazoa</taxon>
        <taxon>Spiralia</taxon>
        <taxon>Lophotrochozoa</taxon>
        <taxon>Annelida</taxon>
        <taxon>Polychaeta</taxon>
        <taxon>Sedentaria</taxon>
        <taxon>Scolecida</taxon>
        <taxon>Capitellidae</taxon>
        <taxon>Capitella</taxon>
    </lineage>
</organism>
<reference evidence="9" key="1">
    <citation type="submission" date="2012-12" db="EMBL/GenBank/DDBJ databases">
        <authorList>
            <person name="Hellsten U."/>
            <person name="Grimwood J."/>
            <person name="Chapman J.A."/>
            <person name="Shapiro H."/>
            <person name="Aerts A."/>
            <person name="Otillar R.P."/>
            <person name="Terry A.Y."/>
            <person name="Boore J.L."/>
            <person name="Simakov O."/>
            <person name="Marletaz F."/>
            <person name="Cho S.-J."/>
            <person name="Edsinger-Gonzales E."/>
            <person name="Havlak P."/>
            <person name="Kuo D.-H."/>
            <person name="Larsson T."/>
            <person name="Lv J."/>
            <person name="Arendt D."/>
            <person name="Savage R."/>
            <person name="Osoegawa K."/>
            <person name="de Jong P."/>
            <person name="Lindberg D.R."/>
            <person name="Seaver E.C."/>
            <person name="Weisblat D.A."/>
            <person name="Putnam N.H."/>
            <person name="Grigoriev I.V."/>
            <person name="Rokhsar D.S."/>
        </authorList>
    </citation>
    <scope>NUCLEOTIDE SEQUENCE</scope>
    <source>
        <strain evidence="9">I ESC-2004</strain>
    </source>
</reference>
<reference evidence="8" key="3">
    <citation type="submission" date="2015-06" db="UniProtKB">
        <authorList>
            <consortium name="EnsemblMetazoa"/>
        </authorList>
    </citation>
    <scope>IDENTIFICATION</scope>
</reference>
<dbReference type="InterPro" id="IPR039756">
    <property type="entry name" value="Lsb6/PI4K2"/>
</dbReference>
<evidence type="ECO:0000256" key="6">
    <source>
        <dbReference type="SAM" id="MobiDB-lite"/>
    </source>
</evidence>
<dbReference type="OrthoDB" id="3349449at2759"/>
<dbReference type="GO" id="GO:0005765">
    <property type="term" value="C:lysosomal membrane"/>
    <property type="evidence" value="ECO:0007669"/>
    <property type="project" value="TreeGrafter"/>
</dbReference>
<dbReference type="EMBL" id="KB300427">
    <property type="protein sequence ID" value="ELU06764.1"/>
    <property type="molecule type" value="Genomic_DNA"/>
</dbReference>
<dbReference type="OMA" id="HEYGIFE"/>
<dbReference type="GO" id="GO:0005802">
    <property type="term" value="C:trans-Golgi network"/>
    <property type="evidence" value="ECO:0007669"/>
    <property type="project" value="TreeGrafter"/>
</dbReference>
<keyword evidence="1 5" id="KW-0808">Transferase</keyword>
<evidence type="ECO:0000313" key="8">
    <source>
        <dbReference type="EnsemblMetazoa" id="CapteP193972"/>
    </source>
</evidence>
<feature type="region of interest" description="Disordered" evidence="6">
    <location>
        <begin position="1"/>
        <end position="26"/>
    </location>
</feature>
<keyword evidence="3 5" id="KW-0418">Kinase</keyword>
<comment type="catalytic activity">
    <reaction evidence="5">
        <text>a 1,2-diacyl-sn-glycero-3-phospho-(1D-myo-inositol) + ATP = a 1,2-diacyl-sn-glycero-3-phospho-(1D-myo-inositol 4-phosphate) + ADP + H(+)</text>
        <dbReference type="Rhea" id="RHEA:19877"/>
        <dbReference type="ChEBI" id="CHEBI:15378"/>
        <dbReference type="ChEBI" id="CHEBI:30616"/>
        <dbReference type="ChEBI" id="CHEBI:57880"/>
        <dbReference type="ChEBI" id="CHEBI:58178"/>
        <dbReference type="ChEBI" id="CHEBI:456216"/>
        <dbReference type="EC" id="2.7.1.67"/>
    </reaction>
</comment>
<keyword evidence="4 5" id="KW-0067">ATP-binding</keyword>
<dbReference type="EnsemblMetazoa" id="CapteT193972">
    <property type="protein sequence ID" value="CapteP193972"/>
    <property type="gene ID" value="CapteG193972"/>
</dbReference>
<keyword evidence="5" id="KW-0472">Membrane</keyword>
<dbReference type="EC" id="2.7.1.67" evidence="5"/>
<dbReference type="STRING" id="283909.R7UJM7"/>
<dbReference type="PANTHER" id="PTHR12865">
    <property type="entry name" value="PHOSPHATIDYLINOSITOL 4-KINASE TYPE-II"/>
    <property type="match status" value="1"/>
</dbReference>
<dbReference type="PANTHER" id="PTHR12865:SF1">
    <property type="entry name" value="PHOSPHATIDYLINOSITOL 4-KINASE TYPE 2"/>
    <property type="match status" value="1"/>
</dbReference>
<dbReference type="GO" id="GO:0005524">
    <property type="term" value="F:ATP binding"/>
    <property type="evidence" value="ECO:0007669"/>
    <property type="project" value="UniProtKB-UniRule"/>
</dbReference>
<keyword evidence="2 5" id="KW-0547">Nucleotide-binding</keyword>
<protein>
    <recommendedName>
        <fullName evidence="5">Phosphatidylinositol 4-kinase type 2</fullName>
        <ecNumber evidence="5">2.7.1.67</ecNumber>
    </recommendedName>
</protein>
<dbReference type="GO" id="GO:0004430">
    <property type="term" value="F:1-phosphatidylinositol 4-kinase activity"/>
    <property type="evidence" value="ECO:0007669"/>
    <property type="project" value="UniProtKB-UniRule"/>
</dbReference>
<proteinExistence type="inferred from homology"/>
<dbReference type="GO" id="GO:0007030">
    <property type="term" value="P:Golgi organization"/>
    <property type="evidence" value="ECO:0007669"/>
    <property type="project" value="TreeGrafter"/>
</dbReference>
<dbReference type="GO" id="GO:0046854">
    <property type="term" value="P:phosphatidylinositol phosphate biosynthetic process"/>
    <property type="evidence" value="ECO:0007669"/>
    <property type="project" value="UniProtKB-UniRule"/>
</dbReference>
<dbReference type="EMBL" id="AMQN01007323">
    <property type="status" value="NOT_ANNOTATED_CDS"/>
    <property type="molecule type" value="Genomic_DNA"/>
</dbReference>
<evidence type="ECO:0000256" key="2">
    <source>
        <dbReference type="ARBA" id="ARBA00022741"/>
    </source>
</evidence>
<dbReference type="GO" id="GO:0005886">
    <property type="term" value="C:plasma membrane"/>
    <property type="evidence" value="ECO:0007669"/>
    <property type="project" value="TreeGrafter"/>
</dbReference>
<dbReference type="AlphaFoldDB" id="R7UJM7"/>
<evidence type="ECO:0000313" key="7">
    <source>
        <dbReference type="EMBL" id="ELU06764.1"/>
    </source>
</evidence>
<dbReference type="HOGENOM" id="CLU_1972571_0_0_1"/>
<name>R7UJM7_CAPTE</name>
<evidence type="ECO:0000256" key="5">
    <source>
        <dbReference type="RuleBase" id="RU367084"/>
    </source>
</evidence>
<evidence type="ECO:0000313" key="9">
    <source>
        <dbReference type="Proteomes" id="UP000014760"/>
    </source>
</evidence>
<evidence type="ECO:0000256" key="3">
    <source>
        <dbReference type="ARBA" id="ARBA00022777"/>
    </source>
</evidence>
<evidence type="ECO:0000256" key="1">
    <source>
        <dbReference type="ARBA" id="ARBA00022679"/>
    </source>
</evidence>
<dbReference type="GO" id="GO:0007032">
    <property type="term" value="P:endosome organization"/>
    <property type="evidence" value="ECO:0007669"/>
    <property type="project" value="TreeGrafter"/>
</dbReference>
<dbReference type="Proteomes" id="UP000014760">
    <property type="component" value="Unassembled WGS sequence"/>
</dbReference>
<accession>R7UJM7</accession>
<dbReference type="GO" id="GO:0005768">
    <property type="term" value="C:endosome"/>
    <property type="evidence" value="ECO:0007669"/>
    <property type="project" value="TreeGrafter"/>
</dbReference>